<evidence type="ECO:0000313" key="1">
    <source>
        <dbReference type="EMBL" id="KAJ7720108.1"/>
    </source>
</evidence>
<proteinExistence type="predicted"/>
<protein>
    <submittedName>
        <fullName evidence="1">Uncharacterized protein</fullName>
    </submittedName>
</protein>
<sequence>MPCHGCCRGWGWAFPWCEPSSFFKLDASRLLSAASWMYVVLEMAAGAGAGAGAGRGINGIIFAFLSRSSPWSCFVPLPLRGCGFVWVGALCGRGDYTCGAPVLPRRVFLVFLVPLVPSRILADAIDARVPSLPSLLLCQFFVSRFPHLSTDRLFVFLLICRAIHLG</sequence>
<dbReference type="Proteomes" id="UP001215598">
    <property type="component" value="Unassembled WGS sequence"/>
</dbReference>
<accession>A0AAD7MJ85</accession>
<name>A0AAD7MJ85_9AGAR</name>
<reference evidence="1" key="1">
    <citation type="submission" date="2023-03" db="EMBL/GenBank/DDBJ databases">
        <title>Massive genome expansion in bonnet fungi (Mycena s.s.) driven by repeated elements and novel gene families across ecological guilds.</title>
        <authorList>
            <consortium name="Lawrence Berkeley National Laboratory"/>
            <person name="Harder C.B."/>
            <person name="Miyauchi S."/>
            <person name="Viragh M."/>
            <person name="Kuo A."/>
            <person name="Thoen E."/>
            <person name="Andreopoulos B."/>
            <person name="Lu D."/>
            <person name="Skrede I."/>
            <person name="Drula E."/>
            <person name="Henrissat B."/>
            <person name="Morin E."/>
            <person name="Kohler A."/>
            <person name="Barry K."/>
            <person name="LaButti K."/>
            <person name="Morin E."/>
            <person name="Salamov A."/>
            <person name="Lipzen A."/>
            <person name="Mereny Z."/>
            <person name="Hegedus B."/>
            <person name="Baldrian P."/>
            <person name="Stursova M."/>
            <person name="Weitz H."/>
            <person name="Taylor A."/>
            <person name="Grigoriev I.V."/>
            <person name="Nagy L.G."/>
            <person name="Martin F."/>
            <person name="Kauserud H."/>
        </authorList>
    </citation>
    <scope>NUCLEOTIDE SEQUENCE</scope>
    <source>
        <strain evidence="1">CBHHK182m</strain>
    </source>
</reference>
<organism evidence="1 2">
    <name type="scientific">Mycena metata</name>
    <dbReference type="NCBI Taxonomy" id="1033252"/>
    <lineage>
        <taxon>Eukaryota</taxon>
        <taxon>Fungi</taxon>
        <taxon>Dikarya</taxon>
        <taxon>Basidiomycota</taxon>
        <taxon>Agaricomycotina</taxon>
        <taxon>Agaricomycetes</taxon>
        <taxon>Agaricomycetidae</taxon>
        <taxon>Agaricales</taxon>
        <taxon>Marasmiineae</taxon>
        <taxon>Mycenaceae</taxon>
        <taxon>Mycena</taxon>
    </lineage>
</organism>
<dbReference type="EMBL" id="JARKIB010000244">
    <property type="protein sequence ID" value="KAJ7720108.1"/>
    <property type="molecule type" value="Genomic_DNA"/>
</dbReference>
<evidence type="ECO:0000313" key="2">
    <source>
        <dbReference type="Proteomes" id="UP001215598"/>
    </source>
</evidence>
<gene>
    <name evidence="1" type="ORF">B0H16DRAFT_391326</name>
</gene>
<dbReference type="AlphaFoldDB" id="A0AAD7MJ85"/>
<keyword evidence="2" id="KW-1185">Reference proteome</keyword>
<comment type="caution">
    <text evidence="1">The sequence shown here is derived from an EMBL/GenBank/DDBJ whole genome shotgun (WGS) entry which is preliminary data.</text>
</comment>